<dbReference type="EMBL" id="JANEYG010000002">
    <property type="protein sequence ID" value="KAJ8924915.1"/>
    <property type="molecule type" value="Genomic_DNA"/>
</dbReference>
<evidence type="ECO:0000256" key="4">
    <source>
        <dbReference type="ARBA" id="ARBA00021436"/>
    </source>
</evidence>
<evidence type="ECO:0000256" key="3">
    <source>
        <dbReference type="ARBA" id="ARBA00004496"/>
    </source>
</evidence>
<comment type="caution">
    <text evidence="7">The sequence shown here is derived from an EMBL/GenBank/DDBJ whole genome shotgun (WGS) entry which is preliminary data.</text>
</comment>
<organism evidence="7 8">
    <name type="scientific">Exocentrus adspersus</name>
    <dbReference type="NCBI Taxonomy" id="1586481"/>
    <lineage>
        <taxon>Eukaryota</taxon>
        <taxon>Metazoa</taxon>
        <taxon>Ecdysozoa</taxon>
        <taxon>Arthropoda</taxon>
        <taxon>Hexapoda</taxon>
        <taxon>Insecta</taxon>
        <taxon>Pterygota</taxon>
        <taxon>Neoptera</taxon>
        <taxon>Endopterygota</taxon>
        <taxon>Coleoptera</taxon>
        <taxon>Polyphaga</taxon>
        <taxon>Cucujiformia</taxon>
        <taxon>Chrysomeloidea</taxon>
        <taxon>Cerambycidae</taxon>
        <taxon>Lamiinae</taxon>
        <taxon>Acanthocinini</taxon>
        <taxon>Exocentrus</taxon>
    </lineage>
</organism>
<evidence type="ECO:0000256" key="5">
    <source>
        <dbReference type="ARBA" id="ARBA00022490"/>
    </source>
</evidence>
<dbReference type="GO" id="GO:0005634">
    <property type="term" value="C:nucleus"/>
    <property type="evidence" value="ECO:0007669"/>
    <property type="project" value="UniProtKB-SubCell"/>
</dbReference>
<evidence type="ECO:0000313" key="8">
    <source>
        <dbReference type="Proteomes" id="UP001159042"/>
    </source>
</evidence>
<dbReference type="Proteomes" id="UP001159042">
    <property type="component" value="Unassembled WGS sequence"/>
</dbReference>
<dbReference type="PANTHER" id="PTHR33588:SF1">
    <property type="entry name" value="CILIA- AND FLAGELLA-ASSOCIATED PROTEIN 299"/>
    <property type="match status" value="1"/>
</dbReference>
<sequence length="219" mass="25452">MAQVIPYNASPQIEADRRLLQFSNYEQYLDSLNTAQDDCYLGSVEARRHIAELGAVLLYLYPPYKPYELSSEGMKGGDPLQLELALRERSNRVGILSTIIFLRQYNKMGFEISGYIDYGDKLRKEDWKPFFRGTKKIIPKSWDLGFYHWRAGKVVSNDSLNYKVLMHPTKGLIFLNRFDRKVINPAPDTSPGANTTRKRVYTSMYELVILFDHVVRQRI</sequence>
<dbReference type="InterPro" id="IPR027887">
    <property type="entry name" value="DUF4464"/>
</dbReference>
<keyword evidence="6" id="KW-0539">Nucleus</keyword>
<proteinExistence type="predicted"/>
<comment type="function">
    <text evidence="1">May be involved in spermatogenesis.</text>
</comment>
<reference evidence="7 8" key="1">
    <citation type="journal article" date="2023" name="Insect Mol. Biol.">
        <title>Genome sequencing provides insights into the evolution of gene families encoding plant cell wall-degrading enzymes in longhorned beetles.</title>
        <authorList>
            <person name="Shin N.R."/>
            <person name="Okamura Y."/>
            <person name="Kirsch R."/>
            <person name="Pauchet Y."/>
        </authorList>
    </citation>
    <scope>NUCLEOTIDE SEQUENCE [LARGE SCALE GENOMIC DNA]</scope>
    <source>
        <strain evidence="7">EAD_L_NR</strain>
    </source>
</reference>
<keyword evidence="5" id="KW-0963">Cytoplasm</keyword>
<gene>
    <name evidence="7" type="ORF">NQ315_001072</name>
</gene>
<dbReference type="Pfam" id="PF14713">
    <property type="entry name" value="DUF4464"/>
    <property type="match status" value="2"/>
</dbReference>
<dbReference type="GO" id="GO:0005737">
    <property type="term" value="C:cytoplasm"/>
    <property type="evidence" value="ECO:0007669"/>
    <property type="project" value="UniProtKB-SubCell"/>
</dbReference>
<evidence type="ECO:0000313" key="7">
    <source>
        <dbReference type="EMBL" id="KAJ8924915.1"/>
    </source>
</evidence>
<evidence type="ECO:0000256" key="1">
    <source>
        <dbReference type="ARBA" id="ARBA00003056"/>
    </source>
</evidence>
<keyword evidence="8" id="KW-1185">Reference proteome</keyword>
<protein>
    <recommendedName>
        <fullName evidence="4">Cilia- and flagella-associated protein 299</fullName>
    </recommendedName>
</protein>
<dbReference type="PANTHER" id="PTHR33588">
    <property type="entry name" value="CILIA- AND FLAGELLA-ASSOCIATED PROTEIN 299"/>
    <property type="match status" value="1"/>
</dbReference>
<dbReference type="AlphaFoldDB" id="A0AAV8WFI8"/>
<accession>A0AAV8WFI8</accession>
<evidence type="ECO:0000256" key="2">
    <source>
        <dbReference type="ARBA" id="ARBA00004123"/>
    </source>
</evidence>
<evidence type="ECO:0000256" key="6">
    <source>
        <dbReference type="ARBA" id="ARBA00023242"/>
    </source>
</evidence>
<comment type="subcellular location">
    <subcellularLocation>
        <location evidence="3">Cytoplasm</location>
    </subcellularLocation>
    <subcellularLocation>
        <location evidence="2">Nucleus</location>
    </subcellularLocation>
</comment>
<name>A0AAV8WFI8_9CUCU</name>